<feature type="compositionally biased region" description="Polar residues" evidence="1">
    <location>
        <begin position="283"/>
        <end position="308"/>
    </location>
</feature>
<feature type="region of interest" description="Disordered" evidence="1">
    <location>
        <begin position="543"/>
        <end position="569"/>
    </location>
</feature>
<evidence type="ECO:0000313" key="2">
    <source>
        <dbReference type="EMBL" id="PIA13601.1"/>
    </source>
</evidence>
<dbReference type="AlphaFoldDB" id="A0A2G5B3P1"/>
<evidence type="ECO:0000313" key="3">
    <source>
        <dbReference type="Proteomes" id="UP000242474"/>
    </source>
</evidence>
<feature type="region of interest" description="Disordered" evidence="1">
    <location>
        <begin position="107"/>
        <end position="147"/>
    </location>
</feature>
<accession>A0A2G5B3P1</accession>
<keyword evidence="3" id="KW-1185">Reference proteome</keyword>
<feature type="compositionally biased region" description="Acidic residues" evidence="1">
    <location>
        <begin position="419"/>
        <end position="431"/>
    </location>
</feature>
<dbReference type="OrthoDB" id="5597373at2759"/>
<feature type="region of interest" description="Disordered" evidence="1">
    <location>
        <begin position="465"/>
        <end position="511"/>
    </location>
</feature>
<organism evidence="2 3">
    <name type="scientific">Coemansia reversa (strain ATCC 12441 / NRRL 1564)</name>
    <dbReference type="NCBI Taxonomy" id="763665"/>
    <lineage>
        <taxon>Eukaryota</taxon>
        <taxon>Fungi</taxon>
        <taxon>Fungi incertae sedis</taxon>
        <taxon>Zoopagomycota</taxon>
        <taxon>Kickxellomycotina</taxon>
        <taxon>Kickxellomycetes</taxon>
        <taxon>Kickxellales</taxon>
        <taxon>Kickxellaceae</taxon>
        <taxon>Coemansia</taxon>
    </lineage>
</organism>
<feature type="compositionally biased region" description="Acidic residues" evidence="1">
    <location>
        <begin position="493"/>
        <end position="511"/>
    </location>
</feature>
<gene>
    <name evidence="2" type="ORF">COEREDRAFT_89429</name>
</gene>
<dbReference type="Proteomes" id="UP000242474">
    <property type="component" value="Unassembled WGS sequence"/>
</dbReference>
<reference evidence="2 3" key="1">
    <citation type="journal article" date="2015" name="Genome Biol. Evol.">
        <title>Phylogenomic analyses indicate that early fungi evolved digesting cell walls of algal ancestors of land plants.</title>
        <authorList>
            <person name="Chang Y."/>
            <person name="Wang S."/>
            <person name="Sekimoto S."/>
            <person name="Aerts A.L."/>
            <person name="Choi C."/>
            <person name="Clum A."/>
            <person name="LaButti K.M."/>
            <person name="Lindquist E.A."/>
            <person name="Yee Ngan C."/>
            <person name="Ohm R.A."/>
            <person name="Salamov A.A."/>
            <person name="Grigoriev I.V."/>
            <person name="Spatafora J.W."/>
            <person name="Berbee M.L."/>
        </authorList>
    </citation>
    <scope>NUCLEOTIDE SEQUENCE [LARGE SCALE GENOMIC DNA]</scope>
    <source>
        <strain evidence="2 3">NRRL 1564</strain>
    </source>
</reference>
<protein>
    <submittedName>
        <fullName evidence="2">Uncharacterized protein</fullName>
    </submittedName>
</protein>
<name>A0A2G5B3P1_COERN</name>
<evidence type="ECO:0000256" key="1">
    <source>
        <dbReference type="SAM" id="MobiDB-lite"/>
    </source>
</evidence>
<proteinExistence type="predicted"/>
<feature type="compositionally biased region" description="Polar residues" evidence="1">
    <location>
        <begin position="328"/>
        <end position="351"/>
    </location>
</feature>
<feature type="region of interest" description="Disordered" evidence="1">
    <location>
        <begin position="403"/>
        <end position="431"/>
    </location>
</feature>
<feature type="compositionally biased region" description="Low complexity" evidence="1">
    <location>
        <begin position="550"/>
        <end position="561"/>
    </location>
</feature>
<feature type="compositionally biased region" description="Basic residues" evidence="1">
    <location>
        <begin position="196"/>
        <end position="206"/>
    </location>
</feature>
<dbReference type="EMBL" id="KZ303530">
    <property type="protein sequence ID" value="PIA13601.1"/>
    <property type="molecule type" value="Genomic_DNA"/>
</dbReference>
<sequence length="569" mass="61058">MPDSILFPAGDGIVQCAEEARAQLSQYRFDFEQWQRALAESEGCSEDEDAGIADESGYARHKRKGAGVSSPTINTRMAQKDMLGIWGSHVSDSDSDADSLLNSAKGTVVGGAAGDHQRRRPASISRPAPDDDDYQFTMGPVTPNVVPPGQASLLPVIPTSTRPSRFEAFLDADGAEAARHDDENNPPTLVLNSIRARRSQQRRNSRVKPTPLAARSQPPTAGGLDICNRVTRQNAESSEAEPEDSDAEALMQALGPKTPITATAASSARIPIFHDSEKPQPLFTRSSSLSALPSRETTTTTNIPVTHQSPPPSADAGTFECEYPPIRTQHSAEQQNGERSQKQPRGQSVFHSTPARGAYTPKTPRYPHTPGFTKTASSFSVSGIELTGTSGFTGLSTIGGPVTSSSFMSPHHSRHAPEALDEEDDEDDEDVEYEAGHDFSGSVGSAGAAHTPMRKRLSMAAKDLGRITPRFPRTPTSAGAASGHRYDRPSTNDVDDDDDDDDDVEDDEDDPCTENIAEFADLDSQMNELQMELGAKFLNNIEKSAGTNPSTAKSSSAATATPMFTIFRD</sequence>
<feature type="region of interest" description="Disordered" evidence="1">
    <location>
        <begin position="196"/>
        <end position="225"/>
    </location>
</feature>
<feature type="region of interest" description="Disordered" evidence="1">
    <location>
        <begin position="276"/>
        <end position="372"/>
    </location>
</feature>